<evidence type="ECO:0000256" key="4">
    <source>
        <dbReference type="ARBA" id="ARBA00022692"/>
    </source>
</evidence>
<keyword evidence="4" id="KW-0812">Transmembrane</keyword>
<evidence type="ECO:0000256" key="5">
    <source>
        <dbReference type="ARBA" id="ARBA00023136"/>
    </source>
</evidence>
<proteinExistence type="predicted"/>
<organism evidence="10 11">
    <name type="scientific">Pedobacter jeongneungensis</name>
    <dbReference type="NCBI Taxonomy" id="947309"/>
    <lineage>
        <taxon>Bacteria</taxon>
        <taxon>Pseudomonadati</taxon>
        <taxon>Bacteroidota</taxon>
        <taxon>Sphingobacteriia</taxon>
        <taxon>Sphingobacteriales</taxon>
        <taxon>Sphingobacteriaceae</taxon>
        <taxon>Pedobacter</taxon>
    </lineage>
</organism>
<dbReference type="PANTHER" id="PTHR30069:SF46">
    <property type="entry name" value="OAR PROTEIN"/>
    <property type="match status" value="1"/>
</dbReference>
<feature type="compositionally biased region" description="Gly residues" evidence="7">
    <location>
        <begin position="122"/>
        <end position="134"/>
    </location>
</feature>
<dbReference type="InterPro" id="IPR036942">
    <property type="entry name" value="Beta-barrel_TonB_sf"/>
</dbReference>
<dbReference type="SUPFAM" id="SSF49464">
    <property type="entry name" value="Carboxypeptidase regulatory domain-like"/>
    <property type="match status" value="1"/>
</dbReference>
<dbReference type="RefSeq" id="WP_344853211.1">
    <property type="nucleotide sequence ID" value="NZ_BAABBY010000011.1"/>
</dbReference>
<comment type="caution">
    <text evidence="10">The sequence shown here is derived from an EMBL/GenBank/DDBJ whole genome shotgun (WGS) entry which is preliminary data.</text>
</comment>
<keyword evidence="2" id="KW-0813">Transport</keyword>
<protein>
    <submittedName>
        <fullName evidence="10">TonB-dependent receptor</fullName>
    </submittedName>
</protein>
<feature type="chain" id="PRO_5047439104" evidence="8">
    <location>
        <begin position="22"/>
        <end position="1090"/>
    </location>
</feature>
<keyword evidence="11" id="KW-1185">Reference proteome</keyword>
<dbReference type="Gene3D" id="2.60.40.1120">
    <property type="entry name" value="Carboxypeptidase-like, regulatory domain"/>
    <property type="match status" value="1"/>
</dbReference>
<comment type="subcellular location">
    <subcellularLocation>
        <location evidence="1">Cell outer membrane</location>
        <topology evidence="1">Multi-pass membrane protein</topology>
    </subcellularLocation>
</comment>
<evidence type="ECO:0000313" key="11">
    <source>
        <dbReference type="Proteomes" id="UP001501772"/>
    </source>
</evidence>
<accession>A0ABP8BP24</accession>
<keyword evidence="5" id="KW-0472">Membrane</keyword>
<reference evidence="11" key="1">
    <citation type="journal article" date="2019" name="Int. J. Syst. Evol. Microbiol.">
        <title>The Global Catalogue of Microorganisms (GCM) 10K type strain sequencing project: providing services to taxonomists for standard genome sequencing and annotation.</title>
        <authorList>
            <consortium name="The Broad Institute Genomics Platform"/>
            <consortium name="The Broad Institute Genome Sequencing Center for Infectious Disease"/>
            <person name="Wu L."/>
            <person name="Ma J."/>
        </authorList>
    </citation>
    <scope>NUCLEOTIDE SEQUENCE [LARGE SCALE GENOMIC DNA]</scope>
    <source>
        <strain evidence="11">JCM 17626</strain>
    </source>
</reference>
<feature type="domain" description="TonB-dependent transporter Oar-like beta-barrel" evidence="9">
    <location>
        <begin position="353"/>
        <end position="1044"/>
    </location>
</feature>
<evidence type="ECO:0000256" key="3">
    <source>
        <dbReference type="ARBA" id="ARBA00022452"/>
    </source>
</evidence>
<keyword evidence="6" id="KW-0998">Cell outer membrane</keyword>
<dbReference type="EMBL" id="BAABBY010000011">
    <property type="protein sequence ID" value="GAA4211325.1"/>
    <property type="molecule type" value="Genomic_DNA"/>
</dbReference>
<sequence length="1090" mass="120082">MKSRVLSLVSILVLLVTLVQAQVTTSSINGKIKDNKGIIPGATIVMVHVPTGTVSKGSSNENGLYRIGNLNPGGPYKITVTFVGYSPVVKENIYLTLGNDVKLDIDLQEQGNQLAEVSVKGQKGGTKSGAGTSIGEGQIKTLPTMNRSLQDVTRVTPQGSKDNTFGGTNFRYNNVTIDGAINNDAIGFSPSLGGQSGSSGMPGSSTRTNPVSLDAIQDVTVLLSPYDVKVGNFLGGSINAVTRGGTNEVVGSVYGYGRNASLIGRNKIGDNSKEPSAFHDYQTGFRVGFPIIKDKLFFFTNEEITRRQDPVILGAGSSDMKLLTLSEAQQISDRMKNVYGVDAGSFGDYNIYSQSNKFFNRLDWNINENNQLTIRNNTIISKATNLERDQSNFRFGGIDFRQNNNQTSTVADLKTRFGNAATNNLIVGYSTVHDYRDPLSNPALPQIEIASNGGTLFLGTDREASIFNMKQNTFEFTDNYTYSSGIHTFTVGTHNEFYKINYGFVNSWNGRVAYSSVADFLANQPNRVRTSYNYDDNSRDNIIANPTAEFNVNMYSVYGQDEIRIGDRFKLTPGLRFDMANLPDMPSLSTKTTNSPVDPNYGTTYTYTQPSSITGKFLNKIQISPRVGFNFDVLGNQSLVMRGGTGLFTSRVPFAWIGYAYYNNGVNYGAFDKSYVYTNADPSKIVKPAAGSDPIKDALTGNGEAGYVTKQGVNVKDASGATQVDLVDNNFKMPKAWRSNLAFDYKTDDQWKFTVEGIFSQVIKDVQFQQINYVDNPTYMVYDTQKQQPIYSTTSGPNGNGKINKLFTNAYLLSNTDKGYKYSLTAQVSKSLPIGLDMMVAYTYGRSKDIANGIRNSMESNWQLNQSLSPNNAGLAYSNFDIRNRIISTINYRLDWAKNGKYVSNFSLFFSGQSGSPYSLGLVNTRINGTGQTVSLMYVPAVGETQKFFANTPDGIAQAAAFDSYINGDKYLSSRRGDFTERNGARTPWNVQADFRFSQDLQVAKGKHPHVLTLTYDIINLTNLVNKDWGVQYFSPNTYNSMASMGIKVQTAGTPTAYPVYTFKQSDVTSYSKDFFASRYQMQLGLRYSF</sequence>
<name>A0ABP8BP24_9SPHI</name>
<keyword evidence="8" id="KW-0732">Signal</keyword>
<dbReference type="InterPro" id="IPR057601">
    <property type="entry name" value="Oar-like_b-barrel"/>
</dbReference>
<dbReference type="InterPro" id="IPR008969">
    <property type="entry name" value="CarboxyPept-like_regulatory"/>
</dbReference>
<keyword evidence="3" id="KW-1134">Transmembrane beta strand</keyword>
<dbReference type="Pfam" id="PF25183">
    <property type="entry name" value="OMP_b-brl_4"/>
    <property type="match status" value="2"/>
</dbReference>
<evidence type="ECO:0000256" key="2">
    <source>
        <dbReference type="ARBA" id="ARBA00022448"/>
    </source>
</evidence>
<evidence type="ECO:0000313" key="10">
    <source>
        <dbReference type="EMBL" id="GAA4211325.1"/>
    </source>
</evidence>
<evidence type="ECO:0000256" key="8">
    <source>
        <dbReference type="SAM" id="SignalP"/>
    </source>
</evidence>
<keyword evidence="10" id="KW-0675">Receptor</keyword>
<feature type="region of interest" description="Disordered" evidence="7">
    <location>
        <begin position="118"/>
        <end position="137"/>
    </location>
</feature>
<gene>
    <name evidence="10" type="ORF">GCM10022289_40230</name>
</gene>
<dbReference type="Gene3D" id="2.40.170.20">
    <property type="entry name" value="TonB-dependent receptor, beta-barrel domain"/>
    <property type="match status" value="1"/>
</dbReference>
<dbReference type="Proteomes" id="UP001501772">
    <property type="component" value="Unassembled WGS sequence"/>
</dbReference>
<evidence type="ECO:0000259" key="9">
    <source>
        <dbReference type="Pfam" id="PF25183"/>
    </source>
</evidence>
<evidence type="ECO:0000256" key="7">
    <source>
        <dbReference type="SAM" id="MobiDB-lite"/>
    </source>
</evidence>
<dbReference type="Pfam" id="PF13620">
    <property type="entry name" value="CarboxypepD_reg"/>
    <property type="match status" value="1"/>
</dbReference>
<evidence type="ECO:0000256" key="6">
    <source>
        <dbReference type="ARBA" id="ARBA00023237"/>
    </source>
</evidence>
<dbReference type="PANTHER" id="PTHR30069">
    <property type="entry name" value="TONB-DEPENDENT OUTER MEMBRANE RECEPTOR"/>
    <property type="match status" value="1"/>
</dbReference>
<dbReference type="InterPro" id="IPR039426">
    <property type="entry name" value="TonB-dep_rcpt-like"/>
</dbReference>
<evidence type="ECO:0000256" key="1">
    <source>
        <dbReference type="ARBA" id="ARBA00004571"/>
    </source>
</evidence>
<feature type="signal peptide" evidence="8">
    <location>
        <begin position="1"/>
        <end position="21"/>
    </location>
</feature>
<feature type="domain" description="TonB-dependent transporter Oar-like beta-barrel" evidence="9">
    <location>
        <begin position="241"/>
        <end position="309"/>
    </location>
</feature>
<dbReference type="SUPFAM" id="SSF56935">
    <property type="entry name" value="Porins"/>
    <property type="match status" value="1"/>
</dbReference>